<dbReference type="PANTHER" id="PTHR23257">
    <property type="entry name" value="SERINE-THREONINE PROTEIN KINASE"/>
    <property type="match status" value="1"/>
</dbReference>
<comment type="caution">
    <text evidence="2">The sequence shown here is derived from an EMBL/GenBank/DDBJ whole genome shotgun (WGS) entry which is preliminary data.</text>
</comment>
<dbReference type="AlphaFoldDB" id="A0A8S1J1U8"/>
<accession>A0A8S1J1U8</accession>
<evidence type="ECO:0000313" key="2">
    <source>
        <dbReference type="EMBL" id="CAD7701713.1"/>
    </source>
</evidence>
<dbReference type="GO" id="GO:0004672">
    <property type="term" value="F:protein kinase activity"/>
    <property type="evidence" value="ECO:0007669"/>
    <property type="project" value="InterPro"/>
</dbReference>
<dbReference type="SMART" id="SM00220">
    <property type="entry name" value="S_TKc"/>
    <property type="match status" value="1"/>
</dbReference>
<dbReference type="GO" id="GO:0005737">
    <property type="term" value="C:cytoplasm"/>
    <property type="evidence" value="ECO:0007669"/>
    <property type="project" value="TreeGrafter"/>
</dbReference>
<keyword evidence="3" id="KW-1185">Reference proteome</keyword>
<dbReference type="EMBL" id="CAJHUC010001613">
    <property type="protein sequence ID" value="CAD7701713.1"/>
    <property type="molecule type" value="Genomic_DNA"/>
</dbReference>
<organism evidence="2 3">
    <name type="scientific">Ostreobium quekettii</name>
    <dbReference type="NCBI Taxonomy" id="121088"/>
    <lineage>
        <taxon>Eukaryota</taxon>
        <taxon>Viridiplantae</taxon>
        <taxon>Chlorophyta</taxon>
        <taxon>core chlorophytes</taxon>
        <taxon>Ulvophyceae</taxon>
        <taxon>TCBD clade</taxon>
        <taxon>Bryopsidales</taxon>
        <taxon>Ostreobineae</taxon>
        <taxon>Ostreobiaceae</taxon>
        <taxon>Ostreobium</taxon>
    </lineage>
</organism>
<dbReference type="GO" id="GO:0005524">
    <property type="term" value="F:ATP binding"/>
    <property type="evidence" value="ECO:0007669"/>
    <property type="project" value="InterPro"/>
</dbReference>
<dbReference type="SUPFAM" id="SSF56112">
    <property type="entry name" value="Protein kinase-like (PK-like)"/>
    <property type="match status" value="1"/>
</dbReference>
<evidence type="ECO:0000313" key="3">
    <source>
        <dbReference type="Proteomes" id="UP000708148"/>
    </source>
</evidence>
<dbReference type="GO" id="GO:0007165">
    <property type="term" value="P:signal transduction"/>
    <property type="evidence" value="ECO:0007669"/>
    <property type="project" value="TreeGrafter"/>
</dbReference>
<name>A0A8S1J1U8_9CHLO</name>
<protein>
    <recommendedName>
        <fullName evidence="1">Protein kinase domain-containing protein</fullName>
    </recommendedName>
</protein>
<dbReference type="PROSITE" id="PS50011">
    <property type="entry name" value="PROTEIN_KINASE_DOM"/>
    <property type="match status" value="1"/>
</dbReference>
<proteinExistence type="predicted"/>
<gene>
    <name evidence="2" type="ORF">OSTQU699_LOCUS7070</name>
</gene>
<evidence type="ECO:0000259" key="1">
    <source>
        <dbReference type="PROSITE" id="PS50011"/>
    </source>
</evidence>
<dbReference type="PROSITE" id="PS00108">
    <property type="entry name" value="PROTEIN_KINASE_ST"/>
    <property type="match status" value="1"/>
</dbReference>
<dbReference type="InterPro" id="IPR050167">
    <property type="entry name" value="Ser_Thr_protein_kinase"/>
</dbReference>
<dbReference type="OrthoDB" id="1925696at2759"/>
<dbReference type="Pfam" id="PF00069">
    <property type="entry name" value="Pkinase"/>
    <property type="match status" value="1"/>
</dbReference>
<dbReference type="Proteomes" id="UP000708148">
    <property type="component" value="Unassembled WGS sequence"/>
</dbReference>
<dbReference type="InterPro" id="IPR000719">
    <property type="entry name" value="Prot_kinase_dom"/>
</dbReference>
<dbReference type="Gene3D" id="1.10.510.10">
    <property type="entry name" value="Transferase(Phosphotransferase) domain 1"/>
    <property type="match status" value="1"/>
</dbReference>
<sequence length="196" mass="21754">MVRGSNAWEKAKVGATIENLVSLINEATGQASLRHNHIVSIHDVTIDGWLVMELANRGSQTVCGERSLAWCHKVELLLQAATGVNHMHSQVPPLIYCDLKPKNILVFNSGLQGFCVEVNDVGQTFHVTKSKSKTIRKRRGTLQYIAPESYHGKFLTPESDVFSFGAAMYQVVSGLQPYEQNMDAFRNAPLCRGNVR</sequence>
<dbReference type="InterPro" id="IPR008271">
    <property type="entry name" value="Ser/Thr_kinase_AS"/>
</dbReference>
<feature type="domain" description="Protein kinase" evidence="1">
    <location>
        <begin position="1"/>
        <end position="196"/>
    </location>
</feature>
<dbReference type="InterPro" id="IPR011009">
    <property type="entry name" value="Kinase-like_dom_sf"/>
</dbReference>
<reference evidence="2" key="1">
    <citation type="submission" date="2020-12" db="EMBL/GenBank/DDBJ databases">
        <authorList>
            <person name="Iha C."/>
        </authorList>
    </citation>
    <scope>NUCLEOTIDE SEQUENCE</scope>
</reference>